<dbReference type="EMBL" id="JAGGLB010000051">
    <property type="protein sequence ID" value="MBP1996534.1"/>
    <property type="molecule type" value="Genomic_DNA"/>
</dbReference>
<sequence>MRFPNNYEKVRGQAMGFQIEQDRWIKDHLKRRRGERLDALKRGHGYGNRLFIEWVWWPLVGHFHKLHPEYEVKDWRGRSYFVDFMWVVGSIRIGIEVMDFGSHGTDRTKYRMDLNRGLFLQAQDCAIYYISLDELKENPSFILSALRSILSPYLSAEGGAIRTSRKSFSKIERDLMRAAIRHNRVIRPTEAARELELYTMTVIKYCRILVEKGKFRAVARGVSQRVIYYEYVGSIQSPDLV</sequence>
<dbReference type="Proteomes" id="UP001519287">
    <property type="component" value="Unassembled WGS sequence"/>
</dbReference>
<evidence type="ECO:0008006" key="3">
    <source>
        <dbReference type="Google" id="ProtNLM"/>
    </source>
</evidence>
<comment type="caution">
    <text evidence="1">The sequence shown here is derived from an EMBL/GenBank/DDBJ whole genome shotgun (WGS) entry which is preliminary data.</text>
</comment>
<evidence type="ECO:0000313" key="2">
    <source>
        <dbReference type="Proteomes" id="UP001519287"/>
    </source>
</evidence>
<organism evidence="1 2">
    <name type="scientific">Paenibacillus eucommiae</name>
    <dbReference type="NCBI Taxonomy" id="1355755"/>
    <lineage>
        <taxon>Bacteria</taxon>
        <taxon>Bacillati</taxon>
        <taxon>Bacillota</taxon>
        <taxon>Bacilli</taxon>
        <taxon>Bacillales</taxon>
        <taxon>Paenibacillaceae</taxon>
        <taxon>Paenibacillus</taxon>
    </lineage>
</organism>
<proteinExistence type="predicted"/>
<evidence type="ECO:0000313" key="1">
    <source>
        <dbReference type="EMBL" id="MBP1996534.1"/>
    </source>
</evidence>
<name>A0ABS4J9K1_9BACL</name>
<reference evidence="1 2" key="1">
    <citation type="submission" date="2021-03" db="EMBL/GenBank/DDBJ databases">
        <title>Genomic Encyclopedia of Type Strains, Phase IV (KMG-IV): sequencing the most valuable type-strain genomes for metagenomic binning, comparative biology and taxonomic classification.</title>
        <authorList>
            <person name="Goeker M."/>
        </authorList>
    </citation>
    <scope>NUCLEOTIDE SEQUENCE [LARGE SCALE GENOMIC DNA]</scope>
    <source>
        <strain evidence="1 2">DSM 26048</strain>
    </source>
</reference>
<accession>A0ABS4J9K1</accession>
<gene>
    <name evidence="1" type="ORF">J2Z66_008182</name>
</gene>
<keyword evidence="2" id="KW-1185">Reference proteome</keyword>
<dbReference type="RefSeq" id="WP_245376185.1">
    <property type="nucleotide sequence ID" value="NZ_JAGGLB010000051.1"/>
</dbReference>
<protein>
    <recommendedName>
        <fullName evidence="3">DUF559 domain-containing protein</fullName>
    </recommendedName>
</protein>